<proteinExistence type="predicted"/>
<feature type="transmembrane region" description="Helical" evidence="1">
    <location>
        <begin position="7"/>
        <end position="27"/>
    </location>
</feature>
<dbReference type="RefSeq" id="WP_163486430.1">
    <property type="nucleotide sequence ID" value="NZ_CP048739.1"/>
</dbReference>
<dbReference type="GeneID" id="44079647"/>
<reference evidence="2 3" key="1">
    <citation type="submission" date="2020-02" db="EMBL/GenBank/DDBJ databases">
        <title>Whole genome sequence of Halogeometricum borinquense strain wsp4.</title>
        <authorList>
            <person name="Verma D.K."/>
            <person name="Gopal K."/>
            <person name="Prasad E.S."/>
        </authorList>
    </citation>
    <scope>NUCLEOTIDE SEQUENCE [LARGE SCALE GENOMIC DNA]</scope>
    <source>
        <strain evidence="3">wsp4</strain>
    </source>
</reference>
<dbReference type="EMBL" id="CP048739">
    <property type="protein sequence ID" value="QIB74504.1"/>
    <property type="molecule type" value="Genomic_DNA"/>
</dbReference>
<dbReference type="Proteomes" id="UP000465846">
    <property type="component" value="Chromosome"/>
</dbReference>
<sequence>MVIKEETVIDAAGFVAGAVIGIFFALLGRAKAKSAVAVRPNLAEVGFEQAFMTRHIGNWLYYHYPDSTMAVTVVLTTLIIGVFLKGTH</sequence>
<evidence type="ECO:0000256" key="1">
    <source>
        <dbReference type="SAM" id="Phobius"/>
    </source>
</evidence>
<protein>
    <submittedName>
        <fullName evidence="2">Uncharacterized protein</fullName>
    </submittedName>
</protein>
<evidence type="ECO:0000313" key="3">
    <source>
        <dbReference type="Proteomes" id="UP000465846"/>
    </source>
</evidence>
<accession>A0A6C0UG79</accession>
<organism evidence="2 3">
    <name type="scientific">Halogeometricum borinquense</name>
    <dbReference type="NCBI Taxonomy" id="60847"/>
    <lineage>
        <taxon>Archaea</taxon>
        <taxon>Methanobacteriati</taxon>
        <taxon>Methanobacteriota</taxon>
        <taxon>Stenosarchaea group</taxon>
        <taxon>Halobacteria</taxon>
        <taxon>Halobacteriales</taxon>
        <taxon>Haloferacaceae</taxon>
        <taxon>Halogeometricum</taxon>
    </lineage>
</organism>
<name>A0A6C0UG79_9EURY</name>
<keyword evidence="1" id="KW-0472">Membrane</keyword>
<feature type="transmembrane region" description="Helical" evidence="1">
    <location>
        <begin position="67"/>
        <end position="84"/>
    </location>
</feature>
<evidence type="ECO:0000313" key="2">
    <source>
        <dbReference type="EMBL" id="QIB74504.1"/>
    </source>
</evidence>
<keyword evidence="1" id="KW-0812">Transmembrane</keyword>
<gene>
    <name evidence="2" type="ORF">G3I44_09560</name>
</gene>
<dbReference type="AlphaFoldDB" id="A0A6C0UG79"/>
<keyword evidence="1" id="KW-1133">Transmembrane helix</keyword>